<evidence type="ECO:0000313" key="4">
    <source>
        <dbReference type="EMBL" id="CAH0605512.1"/>
    </source>
</evidence>
<evidence type="ECO:0000256" key="3">
    <source>
        <dbReference type="ARBA" id="ARBA00022729"/>
    </source>
</evidence>
<dbReference type="Gene3D" id="1.10.100.10">
    <property type="entry name" value="Insulin-like"/>
    <property type="match status" value="1"/>
</dbReference>
<evidence type="ECO:0000256" key="2">
    <source>
        <dbReference type="ARBA" id="ARBA00022685"/>
    </source>
</evidence>
<organism evidence="4 5">
    <name type="scientific">Chrysodeixis includens</name>
    <name type="common">Soybean looper</name>
    <name type="synonym">Pseudoplusia includens</name>
    <dbReference type="NCBI Taxonomy" id="689277"/>
    <lineage>
        <taxon>Eukaryota</taxon>
        <taxon>Metazoa</taxon>
        <taxon>Ecdysozoa</taxon>
        <taxon>Arthropoda</taxon>
        <taxon>Hexapoda</taxon>
        <taxon>Insecta</taxon>
        <taxon>Pterygota</taxon>
        <taxon>Neoptera</taxon>
        <taxon>Endopterygota</taxon>
        <taxon>Lepidoptera</taxon>
        <taxon>Glossata</taxon>
        <taxon>Ditrysia</taxon>
        <taxon>Noctuoidea</taxon>
        <taxon>Noctuidae</taxon>
        <taxon>Plusiinae</taxon>
        <taxon>Chrysodeixis</taxon>
    </lineage>
</organism>
<dbReference type="AlphaFoldDB" id="A0A9P0BVD7"/>
<sequence length="159" mass="18592">MDHRELFLESECFTDSIHQVTVGEPVTVDESLTRMNLKYSVCIVIILYSNESLVYCDKVYSINDQVLSCSGWLSTIIFNFCNNTYKIVKRDTSLMIDKMAPKDLQKETSRRRLVDEHHWRRIRRQVASECCLRPCTVADIIMYCPNDAKLLQENPDIFD</sequence>
<gene>
    <name evidence="4" type="ORF">CINC_LOCUS11485</name>
</gene>
<evidence type="ECO:0000256" key="1">
    <source>
        <dbReference type="ARBA" id="ARBA00009034"/>
    </source>
</evidence>
<reference evidence="4" key="1">
    <citation type="submission" date="2021-12" db="EMBL/GenBank/DDBJ databases">
        <authorList>
            <person name="King R."/>
        </authorList>
    </citation>
    <scope>NUCLEOTIDE SEQUENCE</scope>
</reference>
<keyword evidence="5" id="KW-1185">Reference proteome</keyword>
<dbReference type="InterPro" id="IPR022353">
    <property type="entry name" value="Insulin_CS"/>
</dbReference>
<evidence type="ECO:0008006" key="6">
    <source>
        <dbReference type="Google" id="ProtNLM"/>
    </source>
</evidence>
<name>A0A9P0BVD7_CHRIL</name>
<dbReference type="InterPro" id="IPR036438">
    <property type="entry name" value="Insulin-like_sf"/>
</dbReference>
<comment type="similarity">
    <text evidence="1">Belongs to the insulin family.</text>
</comment>
<dbReference type="PROSITE" id="PS00262">
    <property type="entry name" value="INSULIN"/>
    <property type="match status" value="1"/>
</dbReference>
<keyword evidence="3" id="KW-0732">Signal</keyword>
<dbReference type="OrthoDB" id="9973665at2759"/>
<accession>A0A9P0BVD7</accession>
<proteinExistence type="inferred from homology"/>
<dbReference type="CDD" id="cd00101">
    <property type="entry name" value="IlGF_like"/>
    <property type="match status" value="1"/>
</dbReference>
<dbReference type="SUPFAM" id="SSF56994">
    <property type="entry name" value="Insulin-like"/>
    <property type="match status" value="1"/>
</dbReference>
<evidence type="ECO:0000313" key="5">
    <source>
        <dbReference type="Proteomes" id="UP001154114"/>
    </source>
</evidence>
<dbReference type="EMBL" id="LR824009">
    <property type="protein sequence ID" value="CAH0605512.1"/>
    <property type="molecule type" value="Genomic_DNA"/>
</dbReference>
<keyword evidence="2" id="KW-0165">Cleavage on pair of basic residues</keyword>
<dbReference type="GO" id="GO:0005576">
    <property type="term" value="C:extracellular region"/>
    <property type="evidence" value="ECO:0007669"/>
    <property type="project" value="UniProtKB-ARBA"/>
</dbReference>
<protein>
    <recommendedName>
        <fullName evidence="6">Insulin-like domain-containing protein</fullName>
    </recommendedName>
</protein>
<dbReference type="Proteomes" id="UP001154114">
    <property type="component" value="Chromosome 6"/>
</dbReference>